<organism evidence="1">
    <name type="scientific">marine sediment metagenome</name>
    <dbReference type="NCBI Taxonomy" id="412755"/>
    <lineage>
        <taxon>unclassified sequences</taxon>
        <taxon>metagenomes</taxon>
        <taxon>ecological metagenomes</taxon>
    </lineage>
</organism>
<gene>
    <name evidence="1" type="ORF">S01H1_41353</name>
</gene>
<dbReference type="AlphaFoldDB" id="X0WJF6"/>
<proteinExistence type="predicted"/>
<reference evidence="1" key="1">
    <citation type="journal article" date="2014" name="Front. Microbiol.">
        <title>High frequency of phylogenetically diverse reductive dehalogenase-homologous genes in deep subseafloor sedimentary metagenomes.</title>
        <authorList>
            <person name="Kawai M."/>
            <person name="Futagami T."/>
            <person name="Toyoda A."/>
            <person name="Takaki Y."/>
            <person name="Nishi S."/>
            <person name="Hori S."/>
            <person name="Arai W."/>
            <person name="Tsubouchi T."/>
            <person name="Morono Y."/>
            <person name="Uchiyama I."/>
            <person name="Ito T."/>
            <person name="Fujiyama A."/>
            <person name="Inagaki F."/>
            <person name="Takami H."/>
        </authorList>
    </citation>
    <scope>NUCLEOTIDE SEQUENCE</scope>
    <source>
        <strain evidence="1">Expedition CK06-06</strain>
    </source>
</reference>
<evidence type="ECO:0008006" key="2">
    <source>
        <dbReference type="Google" id="ProtNLM"/>
    </source>
</evidence>
<evidence type="ECO:0000313" key="1">
    <source>
        <dbReference type="EMBL" id="GAG12826.1"/>
    </source>
</evidence>
<comment type="caution">
    <text evidence="1">The sequence shown here is derived from an EMBL/GenBank/DDBJ whole genome shotgun (WGS) entry which is preliminary data.</text>
</comment>
<sequence>AQGEAEYIRVVTDAQVAANNAIAGSLTPQVLQYILLDRLGEDIKVMVIPSGQGLDLVLPELKP</sequence>
<name>X0WJF6_9ZZZZ</name>
<protein>
    <recommendedName>
        <fullName evidence="2">Prohibitin family protein</fullName>
    </recommendedName>
</protein>
<dbReference type="EMBL" id="BARS01026226">
    <property type="protein sequence ID" value="GAG12826.1"/>
    <property type="molecule type" value="Genomic_DNA"/>
</dbReference>
<accession>X0WJF6</accession>
<feature type="non-terminal residue" evidence="1">
    <location>
        <position position="1"/>
    </location>
</feature>